<dbReference type="EMBL" id="UOYO01000042">
    <property type="protein sequence ID" value="VAY88038.1"/>
    <property type="molecule type" value="Genomic_DNA"/>
</dbReference>
<keyword evidence="4" id="KW-0697">Rotamase</keyword>
<evidence type="ECO:0000256" key="5">
    <source>
        <dbReference type="ARBA" id="ARBA00023235"/>
    </source>
</evidence>
<dbReference type="SUPFAM" id="SSF54534">
    <property type="entry name" value="FKBP-like"/>
    <property type="match status" value="1"/>
</dbReference>
<evidence type="ECO:0000313" key="7">
    <source>
        <dbReference type="EMBL" id="VAY88038.1"/>
    </source>
</evidence>
<dbReference type="PROSITE" id="PS50198">
    <property type="entry name" value="PPIC_PPIASE_2"/>
    <property type="match status" value="1"/>
</dbReference>
<dbReference type="PANTHER" id="PTHR47245:SF1">
    <property type="entry name" value="FOLDASE PROTEIN PRSA"/>
    <property type="match status" value="1"/>
</dbReference>
<feature type="domain" description="PpiC" evidence="6">
    <location>
        <begin position="135"/>
        <end position="229"/>
    </location>
</feature>
<evidence type="ECO:0000256" key="4">
    <source>
        <dbReference type="ARBA" id="ARBA00023110"/>
    </source>
</evidence>
<dbReference type="InterPro" id="IPR027304">
    <property type="entry name" value="Trigger_fact/SurA_dom_sf"/>
</dbReference>
<dbReference type="InterPro" id="IPR046357">
    <property type="entry name" value="PPIase_dom_sf"/>
</dbReference>
<gene>
    <name evidence="7" type="ORF">MNB_ARC-1_742</name>
</gene>
<evidence type="ECO:0000256" key="1">
    <source>
        <dbReference type="ARBA" id="ARBA00000971"/>
    </source>
</evidence>
<evidence type="ECO:0000256" key="2">
    <source>
        <dbReference type="ARBA" id="ARBA00013194"/>
    </source>
</evidence>
<keyword evidence="5 7" id="KW-0413">Isomerase</keyword>
<proteinExistence type="predicted"/>
<evidence type="ECO:0000259" key="6">
    <source>
        <dbReference type="PROSITE" id="PS50198"/>
    </source>
</evidence>
<dbReference type="EC" id="5.2.1.8" evidence="2"/>
<dbReference type="Pfam" id="PF13145">
    <property type="entry name" value="Rotamase_2"/>
    <property type="match status" value="1"/>
</dbReference>
<dbReference type="Gene3D" id="3.10.50.40">
    <property type="match status" value="1"/>
</dbReference>
<keyword evidence="3" id="KW-0732">Signal</keyword>
<reference evidence="7" key="1">
    <citation type="submission" date="2018-10" db="EMBL/GenBank/DDBJ databases">
        <authorList>
            <person name="Aoki K."/>
        </authorList>
    </citation>
    <scope>NUCLEOTIDE SEQUENCE</scope>
</reference>
<dbReference type="PANTHER" id="PTHR47245">
    <property type="entry name" value="PEPTIDYLPROLYL ISOMERASE"/>
    <property type="match status" value="1"/>
</dbReference>
<dbReference type="InterPro" id="IPR000297">
    <property type="entry name" value="PPIase_PpiC"/>
</dbReference>
<accession>A0A3B1E9G8</accession>
<evidence type="ECO:0000256" key="3">
    <source>
        <dbReference type="ARBA" id="ARBA00022729"/>
    </source>
</evidence>
<dbReference type="GO" id="GO:0003755">
    <property type="term" value="F:peptidyl-prolyl cis-trans isomerase activity"/>
    <property type="evidence" value="ECO:0007669"/>
    <property type="project" value="UniProtKB-KW"/>
</dbReference>
<dbReference type="SUPFAM" id="SSF109998">
    <property type="entry name" value="Triger factor/SurA peptide-binding domain-like"/>
    <property type="match status" value="1"/>
</dbReference>
<protein>
    <recommendedName>
        <fullName evidence="2">peptidylprolyl isomerase</fullName>
        <ecNumber evidence="2">5.2.1.8</ecNumber>
    </recommendedName>
</protein>
<comment type="catalytic activity">
    <reaction evidence="1">
        <text>[protein]-peptidylproline (omega=180) = [protein]-peptidylproline (omega=0)</text>
        <dbReference type="Rhea" id="RHEA:16237"/>
        <dbReference type="Rhea" id="RHEA-COMP:10747"/>
        <dbReference type="Rhea" id="RHEA-COMP:10748"/>
        <dbReference type="ChEBI" id="CHEBI:83833"/>
        <dbReference type="ChEBI" id="CHEBI:83834"/>
        <dbReference type="EC" id="5.2.1.8"/>
    </reaction>
</comment>
<sequence>MKNIILNILTVTVLFSYASAEKNINKAKVYAVVNGENITDQTIAIALKNPKIIFSKLPKDTQKNILSKMVNQALLSQHAMKTDIVKDPMYINTLNDVKQNLALQLWMKQKSEKVKVSNKELKAFYKKNKNSFKVKEQLKAKHILVKDKKTAQAIIKQLKKSKNLKKDFIKIAKEKSIGPSGKNGGDLGWFPQDAMVPEFSNAAKKLKINSITKKPVKTQFGFHVIYLEDKKKASTTSFKDAKETIKQKVTQEKLLKSIEKTIEELKKKATIVYK</sequence>
<organism evidence="7">
    <name type="scientific">hydrothermal vent metagenome</name>
    <dbReference type="NCBI Taxonomy" id="652676"/>
    <lineage>
        <taxon>unclassified sequences</taxon>
        <taxon>metagenomes</taxon>
        <taxon>ecological metagenomes</taxon>
    </lineage>
</organism>
<dbReference type="AlphaFoldDB" id="A0A3B1E9G8"/>
<dbReference type="Gene3D" id="1.10.8.1040">
    <property type="match status" value="1"/>
</dbReference>
<dbReference type="InterPro" id="IPR050245">
    <property type="entry name" value="PrsA_foldase"/>
</dbReference>
<name>A0A3B1E9G8_9ZZZZ</name>